<evidence type="ECO:0000256" key="3">
    <source>
        <dbReference type="ARBA" id="ARBA00010147"/>
    </source>
</evidence>
<evidence type="ECO:0000256" key="1">
    <source>
        <dbReference type="ARBA" id="ARBA00002219"/>
    </source>
</evidence>
<feature type="domain" description="Fucolectin tachylectin-4 pentraxin-1" evidence="10">
    <location>
        <begin position="1"/>
        <end position="92"/>
    </location>
</feature>
<evidence type="ECO:0000259" key="10">
    <source>
        <dbReference type="SMART" id="SM00607"/>
    </source>
</evidence>
<dbReference type="InterPro" id="IPR006585">
    <property type="entry name" value="FTP1"/>
</dbReference>
<keyword evidence="7" id="KW-0430">Lectin</keyword>
<accession>A0A401TPH1</accession>
<comment type="function">
    <text evidence="1">Acts as a defensive agent. Recognizes blood group fucosylated oligosaccharides including A, B, H and Lewis B-type antigens. Does not recognize Lewis A antigen and has low affinity for monovalent haptens.</text>
</comment>
<dbReference type="EMBL" id="BEZZ01137110">
    <property type="protein sequence ID" value="GCC44526.1"/>
    <property type="molecule type" value="Genomic_DNA"/>
</dbReference>
<organism evidence="11 12">
    <name type="scientific">Chiloscyllium punctatum</name>
    <name type="common">Brownbanded bambooshark</name>
    <name type="synonym">Hemiscyllium punctatum</name>
    <dbReference type="NCBI Taxonomy" id="137246"/>
    <lineage>
        <taxon>Eukaryota</taxon>
        <taxon>Metazoa</taxon>
        <taxon>Chordata</taxon>
        <taxon>Craniata</taxon>
        <taxon>Vertebrata</taxon>
        <taxon>Chondrichthyes</taxon>
        <taxon>Elasmobranchii</taxon>
        <taxon>Galeomorphii</taxon>
        <taxon>Galeoidea</taxon>
        <taxon>Orectolobiformes</taxon>
        <taxon>Hemiscylliidae</taxon>
        <taxon>Chiloscyllium</taxon>
    </lineage>
</organism>
<dbReference type="GO" id="GO:0010185">
    <property type="term" value="P:regulation of cellular defense response"/>
    <property type="evidence" value="ECO:0007669"/>
    <property type="project" value="UniProtKB-ARBA"/>
</dbReference>
<name>A0A401TPH1_CHIPU</name>
<keyword evidence="12" id="KW-1185">Reference proteome</keyword>
<dbReference type="Proteomes" id="UP000287033">
    <property type="component" value="Unassembled WGS sequence"/>
</dbReference>
<evidence type="ECO:0000256" key="7">
    <source>
        <dbReference type="ARBA" id="ARBA00022734"/>
    </source>
</evidence>
<dbReference type="InterPro" id="IPR008979">
    <property type="entry name" value="Galactose-bd-like_sf"/>
</dbReference>
<dbReference type="OMA" id="CATIFSW"/>
<sequence>NVAAGVRATQSTTFRIYADANNAIDGNLDPKFHHSSCSSTRRQKDPWWRVDLKEHYRIFVVRVTNRDRKPERLDGAEIRIGDSLDNNGNNNTL</sequence>
<dbReference type="Pfam" id="PF22633">
    <property type="entry name" value="F5_F8_type_C_2"/>
    <property type="match status" value="1"/>
</dbReference>
<protein>
    <recommendedName>
        <fullName evidence="10">Fucolectin tachylectin-4 pentraxin-1 domain-containing protein</fullName>
    </recommendedName>
</protein>
<comment type="subcellular location">
    <subcellularLocation>
        <location evidence="2">Secreted</location>
    </subcellularLocation>
</comment>
<dbReference type="GO" id="GO:0001868">
    <property type="term" value="P:regulation of complement activation, lectin pathway"/>
    <property type="evidence" value="ECO:0007669"/>
    <property type="project" value="UniProtKB-ARBA"/>
</dbReference>
<evidence type="ECO:0000256" key="9">
    <source>
        <dbReference type="ARBA" id="ARBA00023157"/>
    </source>
</evidence>
<reference evidence="11 12" key="1">
    <citation type="journal article" date="2018" name="Nat. Ecol. Evol.">
        <title>Shark genomes provide insights into elasmobranch evolution and the origin of vertebrates.</title>
        <authorList>
            <person name="Hara Y"/>
            <person name="Yamaguchi K"/>
            <person name="Onimaru K"/>
            <person name="Kadota M"/>
            <person name="Koyanagi M"/>
            <person name="Keeley SD"/>
            <person name="Tatsumi K"/>
            <person name="Tanaka K"/>
            <person name="Motone F"/>
            <person name="Kageyama Y"/>
            <person name="Nozu R"/>
            <person name="Adachi N"/>
            <person name="Nishimura O"/>
            <person name="Nakagawa R"/>
            <person name="Tanegashima C"/>
            <person name="Kiyatake I"/>
            <person name="Matsumoto R"/>
            <person name="Murakumo K"/>
            <person name="Nishida K"/>
            <person name="Terakita A"/>
            <person name="Kuratani S"/>
            <person name="Sato K"/>
            <person name="Hyodo S Kuraku.S."/>
        </authorList>
    </citation>
    <scope>NUCLEOTIDE SEQUENCE [LARGE SCALE GENOMIC DNA]</scope>
</reference>
<comment type="subunit">
    <text evidence="4">Homotrimer.</text>
</comment>
<dbReference type="GO" id="GO:0042806">
    <property type="term" value="F:fucose binding"/>
    <property type="evidence" value="ECO:0007669"/>
    <property type="project" value="UniProtKB-ARBA"/>
</dbReference>
<keyword evidence="9" id="KW-1015">Disulfide bond</keyword>
<feature type="non-terminal residue" evidence="11">
    <location>
        <position position="1"/>
    </location>
</feature>
<keyword evidence="8" id="KW-0106">Calcium</keyword>
<evidence type="ECO:0000313" key="12">
    <source>
        <dbReference type="Proteomes" id="UP000287033"/>
    </source>
</evidence>
<dbReference type="PANTHER" id="PTHR45713:SF8">
    <property type="entry name" value="SI:CH211-215K15.4"/>
    <property type="match status" value="1"/>
</dbReference>
<evidence type="ECO:0000256" key="8">
    <source>
        <dbReference type="ARBA" id="ARBA00022837"/>
    </source>
</evidence>
<evidence type="ECO:0000256" key="5">
    <source>
        <dbReference type="ARBA" id="ARBA00022525"/>
    </source>
</evidence>
<dbReference type="AlphaFoldDB" id="A0A401TPH1"/>
<keyword evidence="5" id="KW-0964">Secreted</keyword>
<evidence type="ECO:0000313" key="11">
    <source>
        <dbReference type="EMBL" id="GCC44526.1"/>
    </source>
</evidence>
<gene>
    <name evidence="11" type="ORF">chiPu_0028676</name>
</gene>
<evidence type="ECO:0000256" key="6">
    <source>
        <dbReference type="ARBA" id="ARBA00022723"/>
    </source>
</evidence>
<dbReference type="SMART" id="SM00607">
    <property type="entry name" value="FTP"/>
    <property type="match status" value="1"/>
</dbReference>
<dbReference type="SUPFAM" id="SSF49785">
    <property type="entry name" value="Galactose-binding domain-like"/>
    <property type="match status" value="1"/>
</dbReference>
<dbReference type="Gene3D" id="2.60.120.260">
    <property type="entry name" value="Galactose-binding domain-like"/>
    <property type="match status" value="1"/>
</dbReference>
<evidence type="ECO:0000256" key="4">
    <source>
        <dbReference type="ARBA" id="ARBA00011233"/>
    </source>
</evidence>
<dbReference type="STRING" id="137246.A0A401TPH1"/>
<dbReference type="InterPro" id="IPR051941">
    <property type="entry name" value="BG_Antigen-Binding_Lectin"/>
</dbReference>
<dbReference type="OrthoDB" id="547680at2759"/>
<dbReference type="PANTHER" id="PTHR45713">
    <property type="entry name" value="FTP DOMAIN-CONTAINING PROTEIN"/>
    <property type="match status" value="1"/>
</dbReference>
<comment type="similarity">
    <text evidence="3">Belongs to the fucolectin family.</text>
</comment>
<evidence type="ECO:0000256" key="2">
    <source>
        <dbReference type="ARBA" id="ARBA00004613"/>
    </source>
</evidence>
<keyword evidence="6" id="KW-0479">Metal-binding</keyword>
<dbReference type="GO" id="GO:0005576">
    <property type="term" value="C:extracellular region"/>
    <property type="evidence" value="ECO:0007669"/>
    <property type="project" value="UniProtKB-SubCell"/>
</dbReference>
<comment type="caution">
    <text evidence="11">The sequence shown here is derived from an EMBL/GenBank/DDBJ whole genome shotgun (WGS) entry which is preliminary data.</text>
</comment>
<proteinExistence type="inferred from homology"/>
<dbReference type="GO" id="GO:0046872">
    <property type="term" value="F:metal ion binding"/>
    <property type="evidence" value="ECO:0007669"/>
    <property type="project" value="UniProtKB-KW"/>
</dbReference>